<name>A0AA36F4V1_OCTVU</name>
<evidence type="ECO:0000313" key="3">
    <source>
        <dbReference type="Proteomes" id="UP001162480"/>
    </source>
</evidence>
<keyword evidence="1" id="KW-1133">Transmembrane helix</keyword>
<organism evidence="2 3">
    <name type="scientific">Octopus vulgaris</name>
    <name type="common">Common octopus</name>
    <dbReference type="NCBI Taxonomy" id="6645"/>
    <lineage>
        <taxon>Eukaryota</taxon>
        <taxon>Metazoa</taxon>
        <taxon>Spiralia</taxon>
        <taxon>Lophotrochozoa</taxon>
        <taxon>Mollusca</taxon>
        <taxon>Cephalopoda</taxon>
        <taxon>Coleoidea</taxon>
        <taxon>Octopodiformes</taxon>
        <taxon>Octopoda</taxon>
        <taxon>Incirrata</taxon>
        <taxon>Octopodidae</taxon>
        <taxon>Octopus</taxon>
    </lineage>
</organism>
<evidence type="ECO:0000256" key="1">
    <source>
        <dbReference type="SAM" id="Phobius"/>
    </source>
</evidence>
<gene>
    <name evidence="2" type="ORF">OCTVUL_1B014295</name>
</gene>
<accession>A0AA36F4V1</accession>
<feature type="transmembrane region" description="Helical" evidence="1">
    <location>
        <begin position="48"/>
        <end position="70"/>
    </location>
</feature>
<proteinExistence type="predicted"/>
<reference evidence="2" key="1">
    <citation type="submission" date="2023-08" db="EMBL/GenBank/DDBJ databases">
        <authorList>
            <person name="Alioto T."/>
            <person name="Alioto T."/>
            <person name="Gomez Garrido J."/>
        </authorList>
    </citation>
    <scope>NUCLEOTIDE SEQUENCE</scope>
</reference>
<keyword evidence="1" id="KW-0812">Transmembrane</keyword>
<protein>
    <submittedName>
        <fullName evidence="2">Uncharacterized protein</fullName>
    </submittedName>
</protein>
<dbReference type="AlphaFoldDB" id="A0AA36F4V1"/>
<keyword evidence="3" id="KW-1185">Reference proteome</keyword>
<keyword evidence="1" id="KW-0472">Membrane</keyword>
<sequence>MPHCAANFCCSDLFVNSTTLFHEKLFLQAAYLLAYCKSPFYNSSVTTVWKYFILCTNIYFMLHCIIPVSVHNYMYTMFNTVVHSWTKRATLHQIHCSVVLSDHCTAAEYRDIVICVIETILNQELKLRQ</sequence>
<evidence type="ECO:0000313" key="2">
    <source>
        <dbReference type="EMBL" id="CAI9722483.1"/>
    </source>
</evidence>
<dbReference type="Proteomes" id="UP001162480">
    <property type="component" value="Chromosome 5"/>
</dbReference>
<dbReference type="EMBL" id="OX597818">
    <property type="protein sequence ID" value="CAI9722483.1"/>
    <property type="molecule type" value="Genomic_DNA"/>
</dbReference>